<feature type="compositionally biased region" description="Polar residues" evidence="1">
    <location>
        <begin position="77"/>
        <end position="90"/>
    </location>
</feature>
<feature type="region of interest" description="Disordered" evidence="1">
    <location>
        <begin position="65"/>
        <end position="142"/>
    </location>
</feature>
<gene>
    <name evidence="2" type="ORF">APTSU1_001853900</name>
</gene>
<name>A0ABQ0FVN0_APOSI</name>
<keyword evidence="3" id="KW-1185">Reference proteome</keyword>
<feature type="compositionally biased region" description="Basic residues" evidence="1">
    <location>
        <begin position="105"/>
        <end position="129"/>
    </location>
</feature>
<evidence type="ECO:0000313" key="2">
    <source>
        <dbReference type="EMBL" id="GAB1303298.1"/>
    </source>
</evidence>
<evidence type="ECO:0000313" key="3">
    <source>
        <dbReference type="Proteomes" id="UP001623349"/>
    </source>
</evidence>
<dbReference type="EMBL" id="BAAFST010000020">
    <property type="protein sequence ID" value="GAB1303298.1"/>
    <property type="molecule type" value="Genomic_DNA"/>
</dbReference>
<protein>
    <submittedName>
        <fullName evidence="2">Uncharacterized protein</fullName>
    </submittedName>
</protein>
<accession>A0ABQ0FVN0</accession>
<sequence length="203" mass="22525">MYIRVSPEAHLSTLYPGRSVAGLCDVRLVQGWADQSGLEGVALHCPGGYIRRVLRALGQTAKQHPIMEGGEGPAPPTASQTTSGKDQSAVANGRGKSSKGQKVQKTYKRSRRSPHRRRRHHRRYRRTQKKISALKASQTRVRRRARIPVRRYCLINLVRTINDPETQDNCATTNAQDPTTNDQQAHPGAPASQDLAPSREPSH</sequence>
<evidence type="ECO:0000256" key="1">
    <source>
        <dbReference type="SAM" id="MobiDB-lite"/>
    </source>
</evidence>
<feature type="compositionally biased region" description="Polar residues" evidence="1">
    <location>
        <begin position="165"/>
        <end position="184"/>
    </location>
</feature>
<feature type="region of interest" description="Disordered" evidence="1">
    <location>
        <begin position="165"/>
        <end position="203"/>
    </location>
</feature>
<comment type="caution">
    <text evidence="2">The sequence shown here is derived from an EMBL/GenBank/DDBJ whole genome shotgun (WGS) entry which is preliminary data.</text>
</comment>
<organism evidence="2 3">
    <name type="scientific">Apodemus speciosus</name>
    <name type="common">Large Japanese field mouse</name>
    <dbReference type="NCBI Taxonomy" id="105296"/>
    <lineage>
        <taxon>Eukaryota</taxon>
        <taxon>Metazoa</taxon>
        <taxon>Chordata</taxon>
        <taxon>Craniata</taxon>
        <taxon>Vertebrata</taxon>
        <taxon>Euteleostomi</taxon>
        <taxon>Mammalia</taxon>
        <taxon>Eutheria</taxon>
        <taxon>Euarchontoglires</taxon>
        <taxon>Glires</taxon>
        <taxon>Rodentia</taxon>
        <taxon>Myomorpha</taxon>
        <taxon>Muroidea</taxon>
        <taxon>Muridae</taxon>
        <taxon>Murinae</taxon>
        <taxon>Apodemus</taxon>
    </lineage>
</organism>
<proteinExistence type="predicted"/>
<reference evidence="2 3" key="1">
    <citation type="submission" date="2024-08" db="EMBL/GenBank/DDBJ databases">
        <title>The draft genome of Apodemus speciosus.</title>
        <authorList>
            <person name="Nabeshima K."/>
            <person name="Suzuki S."/>
            <person name="Onuma M."/>
        </authorList>
    </citation>
    <scope>NUCLEOTIDE SEQUENCE [LARGE SCALE GENOMIC DNA]</scope>
    <source>
        <strain evidence="2">IB14-021</strain>
    </source>
</reference>
<dbReference type="Proteomes" id="UP001623349">
    <property type="component" value="Unassembled WGS sequence"/>
</dbReference>